<dbReference type="EMBL" id="CP000510">
    <property type="protein sequence ID" value="ABM02261.1"/>
    <property type="molecule type" value="Genomic_DNA"/>
</dbReference>
<dbReference type="Proteomes" id="UP000000639">
    <property type="component" value="Chromosome"/>
</dbReference>
<dbReference type="HOGENOM" id="CLU_1189134_0_0_6"/>
<gene>
    <name evidence="1" type="ordered locus">Ping_0400</name>
</gene>
<organism evidence="1 2">
    <name type="scientific">Psychromonas ingrahamii (strain DSM 17664 / CCUG 51855 / 37)</name>
    <dbReference type="NCBI Taxonomy" id="357804"/>
    <lineage>
        <taxon>Bacteria</taxon>
        <taxon>Pseudomonadati</taxon>
        <taxon>Pseudomonadota</taxon>
        <taxon>Gammaproteobacteria</taxon>
        <taxon>Alteromonadales</taxon>
        <taxon>Psychromonadaceae</taxon>
        <taxon>Psychromonas</taxon>
    </lineage>
</organism>
<dbReference type="RefSeq" id="WP_011768820.1">
    <property type="nucleotide sequence ID" value="NC_008709.1"/>
</dbReference>
<proteinExistence type="predicted"/>
<accession>A1SRZ6</accession>
<protein>
    <submittedName>
        <fullName evidence="1">Predicted carbonic anhydrase</fullName>
    </submittedName>
</protein>
<reference evidence="1 2" key="1">
    <citation type="submission" date="2007-01" db="EMBL/GenBank/DDBJ databases">
        <title>Complete sequence of Psychromonas ingrahamii 37.</title>
        <authorList>
            <consortium name="US DOE Joint Genome Institute"/>
            <person name="Copeland A."/>
            <person name="Lucas S."/>
            <person name="Lapidus A."/>
            <person name="Barry K."/>
            <person name="Detter J.C."/>
            <person name="Glavina del Rio T."/>
            <person name="Hammon N."/>
            <person name="Israni S."/>
            <person name="Dalin E."/>
            <person name="Tice H."/>
            <person name="Pitluck S."/>
            <person name="Thompson L.S."/>
            <person name="Brettin T."/>
            <person name="Bruce D."/>
            <person name="Han C."/>
            <person name="Tapia R."/>
            <person name="Schmutz J."/>
            <person name="Larimer F."/>
            <person name="Land M."/>
            <person name="Hauser L."/>
            <person name="Kyrpides N."/>
            <person name="Ivanova N."/>
            <person name="Staley J."/>
            <person name="Richardson P."/>
        </authorList>
    </citation>
    <scope>NUCLEOTIDE SEQUENCE [LARGE SCALE GENOMIC DNA]</scope>
    <source>
        <strain evidence="1 2">37</strain>
    </source>
</reference>
<dbReference type="OrthoDB" id="9836082at2"/>
<evidence type="ECO:0000313" key="2">
    <source>
        <dbReference type="Proteomes" id="UP000000639"/>
    </source>
</evidence>
<keyword evidence="2" id="KW-1185">Reference proteome</keyword>
<evidence type="ECO:0000313" key="1">
    <source>
        <dbReference type="EMBL" id="ABM02261.1"/>
    </source>
</evidence>
<dbReference type="KEGG" id="pin:Ping_0400"/>
<sequence>MGDVKYSKIKNGKDGLYELDFNELTEDLINNFENDSQSEINILKKMATESPEVLKNSKPGSPWAAIFIQLVKFDISTKIINLYEYQGYHYSLANYLKVRGNVEENMELIITGQLVHIALAIGHHKLSQNFEAALEASELLFGCGMLIGNALNEKYTVAGFGRYGEREDEGQAVERREKLNKIVTFVTPIIKNNPSIHMTTLSDKILKNKIVYQSPSVVYDYLKQLKKDGEIYN</sequence>
<dbReference type="AlphaFoldDB" id="A1SRZ6"/>
<name>A1SRZ6_PSYIN</name>